<dbReference type="STRING" id="76728.AQ490_10320"/>
<dbReference type="GO" id="GO:0009423">
    <property type="term" value="P:chorismate biosynthetic process"/>
    <property type="evidence" value="ECO:0007669"/>
    <property type="project" value="UniProtKB-UniRule"/>
</dbReference>
<evidence type="ECO:0000313" key="11">
    <source>
        <dbReference type="Proteomes" id="UP000050867"/>
    </source>
</evidence>
<evidence type="ECO:0000256" key="8">
    <source>
        <dbReference type="HAMAP-Rule" id="MF_00210"/>
    </source>
</evidence>
<dbReference type="EMBL" id="LLZU01000038">
    <property type="protein sequence ID" value="KRV47127.1"/>
    <property type="molecule type" value="Genomic_DNA"/>
</dbReference>
<protein>
    <recommendedName>
        <fullName evidence="8">3-phosphoshikimate 1-carboxyvinyltransferase</fullName>
        <ecNumber evidence="8">2.5.1.19</ecNumber>
    </recommendedName>
    <alternativeName>
        <fullName evidence="8">5-enolpyruvylshikimate-3-phosphate synthase</fullName>
        <shortName evidence="8">EPSP synthase</shortName>
        <shortName evidence="8">EPSPS</shortName>
    </alternativeName>
</protein>
<dbReference type="InterPro" id="IPR036968">
    <property type="entry name" value="Enolpyruvate_Tfrase_sf"/>
</dbReference>
<dbReference type="UniPathway" id="UPA00053">
    <property type="reaction ID" value="UER00089"/>
</dbReference>
<dbReference type="NCBIfam" id="TIGR01356">
    <property type="entry name" value="aroA"/>
    <property type="match status" value="1"/>
</dbReference>
<feature type="binding site" evidence="8">
    <location>
        <position position="35"/>
    </location>
    <ligand>
        <name>3-phosphoshikimate</name>
        <dbReference type="ChEBI" id="CHEBI:145989"/>
    </ligand>
</feature>
<comment type="caution">
    <text evidence="10">The sequence shown here is derived from an EMBL/GenBank/DDBJ whole genome shotgun (WGS) entry which is preliminary data.</text>
</comment>
<dbReference type="InterPro" id="IPR006264">
    <property type="entry name" value="EPSP_synthase"/>
</dbReference>
<dbReference type="Pfam" id="PF00275">
    <property type="entry name" value="EPSP_synthase"/>
    <property type="match status" value="1"/>
</dbReference>
<feature type="binding site" evidence="8">
    <location>
        <position position="184"/>
    </location>
    <ligand>
        <name>3-phosphoshikimate</name>
        <dbReference type="ChEBI" id="CHEBI:145989"/>
    </ligand>
</feature>
<keyword evidence="3 8" id="KW-0963">Cytoplasm</keyword>
<dbReference type="GO" id="GO:0008652">
    <property type="term" value="P:amino acid biosynthetic process"/>
    <property type="evidence" value="ECO:0007669"/>
    <property type="project" value="UniProtKB-KW"/>
</dbReference>
<dbReference type="GO" id="GO:0009073">
    <property type="term" value="P:aromatic amino acid family biosynthetic process"/>
    <property type="evidence" value="ECO:0007669"/>
    <property type="project" value="UniProtKB-KW"/>
</dbReference>
<feature type="binding site" evidence="8">
    <location>
        <position position="31"/>
    </location>
    <ligand>
        <name>3-phosphoshikimate</name>
        <dbReference type="ChEBI" id="CHEBI:145989"/>
    </ligand>
</feature>
<feature type="binding site" evidence="8">
    <location>
        <position position="137"/>
    </location>
    <ligand>
        <name>phosphoenolpyruvate</name>
        <dbReference type="ChEBI" id="CHEBI:58702"/>
    </ligand>
</feature>
<feature type="binding site" evidence="8">
    <location>
        <position position="30"/>
    </location>
    <ligand>
        <name>3-phosphoshikimate</name>
        <dbReference type="ChEBI" id="CHEBI:145989"/>
    </ligand>
</feature>
<evidence type="ECO:0000256" key="3">
    <source>
        <dbReference type="ARBA" id="ARBA00022490"/>
    </source>
</evidence>
<dbReference type="RefSeq" id="WP_018384302.1">
    <property type="nucleotide sequence ID" value="NZ_LLZU01000038.1"/>
</dbReference>
<feature type="domain" description="Enolpyruvate transferase" evidence="9">
    <location>
        <begin position="17"/>
        <end position="435"/>
    </location>
</feature>
<comment type="catalytic activity">
    <reaction evidence="7">
        <text>3-phosphoshikimate + phosphoenolpyruvate = 5-O-(1-carboxyvinyl)-3-phosphoshikimate + phosphate</text>
        <dbReference type="Rhea" id="RHEA:21256"/>
        <dbReference type="ChEBI" id="CHEBI:43474"/>
        <dbReference type="ChEBI" id="CHEBI:57701"/>
        <dbReference type="ChEBI" id="CHEBI:58702"/>
        <dbReference type="ChEBI" id="CHEBI:145989"/>
        <dbReference type="EC" id="2.5.1.19"/>
    </reaction>
    <physiologicalReaction direction="left-to-right" evidence="7">
        <dbReference type="Rhea" id="RHEA:21257"/>
    </physiologicalReaction>
</comment>
<proteinExistence type="inferred from homology"/>
<comment type="subunit">
    <text evidence="8">Monomer.</text>
</comment>
<dbReference type="Gene3D" id="3.65.10.10">
    <property type="entry name" value="Enolpyruvate transferase domain"/>
    <property type="match status" value="2"/>
</dbReference>
<sequence>MTGIPAHNPHWPAPIASDPVDATVIVPGSKSITNRALVLAALAAEPGWVRRPLRSRDTLLMAQGLADLGVGIETVPNSASGAGAGPGDAWRVIPAALHGPARVDVGNAGTVMRFLPPVAALADGPVHFDGDPRARERPQHGVINALRGLGARIEDEGRGTFPLTVHGGGAVDGGSVEVDASSSSQFVSALLLSAPRFNQGVEVRHVGGPVPSLPHIRMTVEMLRAAGAKVDTPESGGEPDVWRVAPSALLGRDLVVEPDLSNAAPFLAAALVTGGRVTIPDWPAHTTQPGDALRDVFTRMGGACALTEQGLRFTGSGRVHGIEADLHEVGELTPVIAAVAALADSPSELTGIAHLRMHETDRLAALAKELNELGGDVAETADGLRIRPRPLRGGVFHTYEDHRLATAAAVLGLVVPGVEVENVATTAKTLPEFPDLWVAMLERSGSPATPGA</sequence>
<dbReference type="PANTHER" id="PTHR21090">
    <property type="entry name" value="AROM/DEHYDROQUINATE SYNTHASE"/>
    <property type="match status" value="1"/>
</dbReference>
<dbReference type="eggNOG" id="COG0128">
    <property type="taxonomic scope" value="Bacteria"/>
</dbReference>
<evidence type="ECO:0000256" key="4">
    <source>
        <dbReference type="ARBA" id="ARBA00022605"/>
    </source>
</evidence>
<comment type="similarity">
    <text evidence="2 8">Belongs to the EPSP synthase family.</text>
</comment>
<dbReference type="PIRSF" id="PIRSF000505">
    <property type="entry name" value="EPSPS"/>
    <property type="match status" value="1"/>
</dbReference>
<keyword evidence="5 8" id="KW-0808">Transferase</keyword>
<dbReference type="OrthoDB" id="9809920at2"/>
<keyword evidence="11" id="KW-1185">Reference proteome</keyword>
<feature type="binding site" evidence="8">
    <location>
        <position position="183"/>
    </location>
    <ligand>
        <name>3-phosphoshikimate</name>
        <dbReference type="ChEBI" id="CHEBI:145989"/>
    </ligand>
</feature>
<comment type="pathway">
    <text evidence="1 8">Metabolic intermediate biosynthesis; chorismate biosynthesis; chorismate from D-erythrose 4-phosphate and phosphoenolpyruvate: step 6/7.</text>
</comment>
<dbReference type="InterPro" id="IPR001986">
    <property type="entry name" value="Enolpyruvate_Tfrase_dom"/>
</dbReference>
<organism evidence="10 11">
    <name type="scientific">Wenjunlia vitaminophila</name>
    <name type="common">Streptomyces vitaminophilus</name>
    <dbReference type="NCBI Taxonomy" id="76728"/>
    <lineage>
        <taxon>Bacteria</taxon>
        <taxon>Bacillati</taxon>
        <taxon>Actinomycetota</taxon>
        <taxon>Actinomycetes</taxon>
        <taxon>Kitasatosporales</taxon>
        <taxon>Streptomycetaceae</taxon>
        <taxon>Wenjunlia</taxon>
    </lineage>
</organism>
<dbReference type="FunFam" id="3.65.10.10:FF:000010">
    <property type="entry name" value="3-phosphoshikimate 1-carboxyvinyltransferase"/>
    <property type="match status" value="1"/>
</dbReference>
<dbReference type="GO" id="GO:0003866">
    <property type="term" value="F:3-phosphoshikimate 1-carboxyvinyltransferase activity"/>
    <property type="evidence" value="ECO:0007669"/>
    <property type="project" value="UniProtKB-UniRule"/>
</dbReference>
<feature type="active site" description="Proton acceptor" evidence="8">
    <location>
        <position position="331"/>
    </location>
</feature>
<evidence type="ECO:0000256" key="7">
    <source>
        <dbReference type="ARBA" id="ARBA00044633"/>
    </source>
</evidence>
<comment type="subcellular location">
    <subcellularLocation>
        <location evidence="8">Cytoplasm</location>
    </subcellularLocation>
</comment>
<dbReference type="AlphaFoldDB" id="A0A0T6LLX7"/>
<dbReference type="FunFam" id="3.65.10.10:FF:000011">
    <property type="entry name" value="3-phosphoshikimate 1-carboxyvinyltransferase"/>
    <property type="match status" value="1"/>
</dbReference>
<dbReference type="HAMAP" id="MF_00210">
    <property type="entry name" value="EPSP_synth"/>
    <property type="match status" value="1"/>
</dbReference>
<dbReference type="GO" id="GO:0005737">
    <property type="term" value="C:cytoplasm"/>
    <property type="evidence" value="ECO:0007669"/>
    <property type="project" value="UniProtKB-SubCell"/>
</dbReference>
<dbReference type="CDD" id="cd01556">
    <property type="entry name" value="EPSP_synthase"/>
    <property type="match status" value="1"/>
</dbReference>
<evidence type="ECO:0000313" key="10">
    <source>
        <dbReference type="EMBL" id="KRV47127.1"/>
    </source>
</evidence>
<name>A0A0T6LLX7_WENVI</name>
<gene>
    <name evidence="8" type="primary">aroA</name>
    <name evidence="10" type="ORF">AQ490_10320</name>
</gene>
<dbReference type="SUPFAM" id="SSF55205">
    <property type="entry name" value="EPT/RTPC-like"/>
    <property type="match status" value="1"/>
</dbReference>
<dbReference type="InterPro" id="IPR023193">
    <property type="entry name" value="EPSP_synthase_CS"/>
</dbReference>
<dbReference type="PROSITE" id="PS00885">
    <property type="entry name" value="EPSP_SYNTHASE_2"/>
    <property type="match status" value="1"/>
</dbReference>
<comment type="function">
    <text evidence="8">Catalyzes the transfer of the enolpyruvyl moiety of phosphoenolpyruvate (PEP) to the 5-hydroxyl of shikimate-3-phosphate (S3P) to produce enolpyruvyl shikimate-3-phosphate and inorganic phosphate.</text>
</comment>
<feature type="binding site" evidence="8">
    <location>
        <position position="109"/>
    </location>
    <ligand>
        <name>phosphoenolpyruvate</name>
        <dbReference type="ChEBI" id="CHEBI:58702"/>
    </ligand>
</feature>
<dbReference type="PROSITE" id="PS00104">
    <property type="entry name" value="EPSP_SYNTHASE_1"/>
    <property type="match status" value="1"/>
</dbReference>
<feature type="binding site" evidence="8">
    <location>
        <position position="362"/>
    </location>
    <ligand>
        <name>phosphoenolpyruvate</name>
        <dbReference type="ChEBI" id="CHEBI:58702"/>
    </ligand>
</feature>
<dbReference type="EC" id="2.5.1.19" evidence="8"/>
<feature type="binding site" evidence="8">
    <location>
        <position position="30"/>
    </location>
    <ligand>
        <name>phosphoenolpyruvate</name>
        <dbReference type="ChEBI" id="CHEBI:58702"/>
    </ligand>
</feature>
<feature type="binding site" evidence="8">
    <location>
        <position position="185"/>
    </location>
    <ligand>
        <name>phosphoenolpyruvate</name>
        <dbReference type="ChEBI" id="CHEBI:58702"/>
    </ligand>
</feature>
<evidence type="ECO:0000256" key="5">
    <source>
        <dbReference type="ARBA" id="ARBA00022679"/>
    </source>
</evidence>
<dbReference type="InterPro" id="IPR013792">
    <property type="entry name" value="RNA3'P_cycl/enolpyr_Trfase_a/b"/>
</dbReference>
<comment type="caution">
    <text evidence="8">Lacks conserved residue(s) required for the propagation of feature annotation.</text>
</comment>
<reference evidence="10 11" key="1">
    <citation type="submission" date="2015-10" db="EMBL/GenBank/DDBJ databases">
        <title>Draft genome sequence of pyrrolomycin-producing Streptomyces vitaminophilus.</title>
        <authorList>
            <person name="Graham D.E."/>
            <person name="Mahan K.M."/>
            <person name="Klingeman D.M."/>
            <person name="Hettich R.L."/>
            <person name="Parry R.J."/>
        </authorList>
    </citation>
    <scope>NUCLEOTIDE SEQUENCE [LARGE SCALE GENOMIC DNA]</scope>
    <source>
        <strain evidence="10 11">ATCC 31673</strain>
    </source>
</reference>
<evidence type="ECO:0000259" key="9">
    <source>
        <dbReference type="Pfam" id="PF00275"/>
    </source>
</evidence>
<accession>A0A0T6LLX7</accession>
<feature type="binding site" evidence="8">
    <location>
        <position position="331"/>
    </location>
    <ligand>
        <name>3-phosphoshikimate</name>
        <dbReference type="ChEBI" id="CHEBI:145989"/>
    </ligand>
</feature>
<feature type="binding site" evidence="8">
    <location>
        <position position="358"/>
    </location>
    <ligand>
        <name>3-phosphoshikimate</name>
        <dbReference type="ChEBI" id="CHEBI:145989"/>
    </ligand>
</feature>
<keyword evidence="4 8" id="KW-0028">Amino-acid biosynthesis</keyword>
<feature type="binding site" evidence="8">
    <location>
        <position position="403"/>
    </location>
    <ligand>
        <name>phosphoenolpyruvate</name>
        <dbReference type="ChEBI" id="CHEBI:58702"/>
    </ligand>
</feature>
<evidence type="ECO:0000256" key="2">
    <source>
        <dbReference type="ARBA" id="ARBA00009948"/>
    </source>
</evidence>
<evidence type="ECO:0000256" key="6">
    <source>
        <dbReference type="ARBA" id="ARBA00023141"/>
    </source>
</evidence>
<dbReference type="Proteomes" id="UP000050867">
    <property type="component" value="Unassembled WGS sequence"/>
</dbReference>
<feature type="binding site" evidence="8">
    <location>
        <position position="212"/>
    </location>
    <ligand>
        <name>3-phosphoshikimate</name>
        <dbReference type="ChEBI" id="CHEBI:145989"/>
    </ligand>
</feature>
<feature type="binding site" evidence="8">
    <location>
        <position position="428"/>
    </location>
    <ligand>
        <name>phosphoenolpyruvate</name>
        <dbReference type="ChEBI" id="CHEBI:58702"/>
    </ligand>
</feature>
<evidence type="ECO:0000256" key="1">
    <source>
        <dbReference type="ARBA" id="ARBA00004811"/>
    </source>
</evidence>
<dbReference type="PANTHER" id="PTHR21090:SF5">
    <property type="entry name" value="PENTAFUNCTIONAL AROM POLYPEPTIDE"/>
    <property type="match status" value="1"/>
</dbReference>
<keyword evidence="6 8" id="KW-0057">Aromatic amino acid biosynthesis</keyword>
<feature type="binding site" evidence="8">
    <location>
        <position position="185"/>
    </location>
    <ligand>
        <name>3-phosphoshikimate</name>
        <dbReference type="ChEBI" id="CHEBI:145989"/>
    </ligand>
</feature>